<reference evidence="3" key="1">
    <citation type="submission" date="2017-05" db="EMBL/GenBank/DDBJ databases">
        <authorList>
            <person name="Barney B.M."/>
        </authorList>
    </citation>
    <scope>NUCLEOTIDE SEQUENCE [LARGE SCALE GENOMIC DNA]</scope>
    <source>
        <strain evidence="3">PSBB022</strain>
    </source>
</reference>
<dbReference type="AlphaFoldDB" id="A0A266Q3B8"/>
<evidence type="ECO:0008006" key="4">
    <source>
        <dbReference type="Google" id="ProtNLM"/>
    </source>
</evidence>
<accession>A0A266Q3B8</accession>
<dbReference type="InterPro" id="IPR037107">
    <property type="entry name" value="Put_OMP_sf"/>
</dbReference>
<keyword evidence="1" id="KW-1133">Transmembrane helix</keyword>
<evidence type="ECO:0000313" key="3">
    <source>
        <dbReference type="Proteomes" id="UP000216101"/>
    </source>
</evidence>
<proteinExistence type="predicted"/>
<dbReference type="Proteomes" id="UP000216101">
    <property type="component" value="Unassembled WGS sequence"/>
</dbReference>
<evidence type="ECO:0000313" key="2">
    <source>
        <dbReference type="EMBL" id="OZY84350.1"/>
    </source>
</evidence>
<name>A0A266Q3B8_9GAMM</name>
<sequence length="401" mass="44415">MDTSYSIASPVKASTSQRRLLLLESYSIQLFIFTVLISISSLSLADPQGYLKESQPEWLQLASTQGPTNLPELKLDNAKSKSRAPSWAFAFDNDVLVPGHRDQDYTYGINFTQSGITPDNSSLPFATALTVIDSWLGNDHQPTAGAIETFSREWGAFGFTPEDITISAANPEDRPYASLLYLSNSREEIDLVNNIAWKSTLTVGMLGLGLVGELQNIAHKNTAGTRAEGWDNQISEGGEITARYAIARQQYFDHFSDNVEVKSTIQASVGYLTEASWGLSMRAGRIHSPWSSFNPELASYGEKSSYSSSAKAINEHYFWSGFAIKARAYNAFLQGQFRDSAVTYQQHELRPLLIEAWAGYTFAFKQGYRISYVLRGHSSEIKHGAGDRNLLWGGIIIARSI</sequence>
<comment type="caution">
    <text evidence="2">The sequence shown here is derived from an EMBL/GenBank/DDBJ whole genome shotgun (WGS) entry which is preliminary data.</text>
</comment>
<evidence type="ECO:0000256" key="1">
    <source>
        <dbReference type="SAM" id="Phobius"/>
    </source>
</evidence>
<keyword evidence="1" id="KW-0812">Transmembrane</keyword>
<dbReference type="RefSeq" id="WP_094985448.1">
    <property type="nucleotide sequence ID" value="NZ_NHNI01000002.1"/>
</dbReference>
<keyword evidence="3" id="KW-1185">Reference proteome</keyword>
<dbReference type="EMBL" id="NHNI01000002">
    <property type="protein sequence ID" value="OZY84350.1"/>
    <property type="molecule type" value="Genomic_DNA"/>
</dbReference>
<feature type="transmembrane region" description="Helical" evidence="1">
    <location>
        <begin position="26"/>
        <end position="45"/>
    </location>
</feature>
<keyword evidence="1" id="KW-0472">Membrane</keyword>
<organism evidence="2 3">
    <name type="scientific">Cellvibrio mixtus</name>
    <dbReference type="NCBI Taxonomy" id="39650"/>
    <lineage>
        <taxon>Bacteria</taxon>
        <taxon>Pseudomonadati</taxon>
        <taxon>Pseudomonadota</taxon>
        <taxon>Gammaproteobacteria</taxon>
        <taxon>Cellvibrionales</taxon>
        <taxon>Cellvibrionaceae</taxon>
        <taxon>Cellvibrio</taxon>
    </lineage>
</organism>
<protein>
    <recommendedName>
        <fullName evidence="4">Lipid A deacylase LpxR family protein</fullName>
    </recommendedName>
</protein>
<dbReference type="InterPro" id="IPR018707">
    <property type="entry name" value="LpxR"/>
</dbReference>
<dbReference type="Gene3D" id="2.40.128.140">
    <property type="entry name" value="Outer membrane protein"/>
    <property type="match status" value="1"/>
</dbReference>
<gene>
    <name evidence="2" type="ORF">CBP51_14145</name>
</gene>
<dbReference type="Pfam" id="PF09982">
    <property type="entry name" value="LpxR"/>
    <property type="match status" value="1"/>
</dbReference>